<proteinExistence type="inferred from homology"/>
<evidence type="ECO:0000256" key="3">
    <source>
        <dbReference type="ARBA" id="ARBA00022692"/>
    </source>
</evidence>
<organism evidence="14 15">
    <name type="scientific">Strongylocentrotus purpuratus</name>
    <name type="common">Purple sea urchin</name>
    <dbReference type="NCBI Taxonomy" id="7668"/>
    <lineage>
        <taxon>Eukaryota</taxon>
        <taxon>Metazoa</taxon>
        <taxon>Echinodermata</taxon>
        <taxon>Eleutherozoa</taxon>
        <taxon>Echinozoa</taxon>
        <taxon>Echinoidea</taxon>
        <taxon>Euechinoidea</taxon>
        <taxon>Echinacea</taxon>
        <taxon>Camarodonta</taxon>
        <taxon>Echinidea</taxon>
        <taxon>Strongylocentrotidae</taxon>
        <taxon>Strongylocentrotus</taxon>
    </lineage>
</organism>
<dbReference type="PROSITE" id="PS00237">
    <property type="entry name" value="G_PROTEIN_RECEP_F1_1"/>
    <property type="match status" value="1"/>
</dbReference>
<feature type="transmembrane region" description="Helical" evidence="12">
    <location>
        <begin position="319"/>
        <end position="340"/>
    </location>
</feature>
<sequence>MASIFDTTESYTIFWTDDQNYSDNVTDVAPVPGGGGGSRPSSLVSLVCSGVFTALIIIFNTISLLAFAVEKRLRTYNNYFIINLSILDLLVGLSMSAQVAHAYHGRYPFSQDVCKILTGVAGGIVNGSNISVVVICADRHRAVYDPINHFISRTKRKAILINCLPWVIGLSFWLSYSTVWEFVVGHDNGTQCTPLFSEGPITYMIQNVCKFHLPFVIIVVLYTRIIFQIRKTVGGRSVNRKFDSRAVASTEKTTSSIIEDDTPSADRCDGGEDETEAGVRHCTTVSSQDKRFTTSKQTPNAQRQRVESPSESRKATRTLTLIIVAFVVTWIPFSVISLLLTIDSRLIIPRLPIQLYVFFAFLTYGNNLLNPISYVVSQPLFRATVVRILSCRAW</sequence>
<dbReference type="Proteomes" id="UP000007110">
    <property type="component" value="Unassembled WGS sequence"/>
</dbReference>
<dbReference type="GeneID" id="576042"/>
<dbReference type="InParanoid" id="A0A7M7RCB3"/>
<dbReference type="InterPro" id="IPR017452">
    <property type="entry name" value="GPCR_Rhodpsn_7TM"/>
</dbReference>
<comment type="similarity">
    <text evidence="10">Belongs to the G-protein coupled receptor 1 family.</text>
</comment>
<keyword evidence="2" id="KW-1003">Cell membrane</keyword>
<keyword evidence="7" id="KW-1015">Disulfide bond</keyword>
<evidence type="ECO:0000313" key="14">
    <source>
        <dbReference type="EnsemblMetazoa" id="XP_781483"/>
    </source>
</evidence>
<dbReference type="GO" id="GO:0005886">
    <property type="term" value="C:plasma membrane"/>
    <property type="evidence" value="ECO:0000318"/>
    <property type="project" value="GO_Central"/>
</dbReference>
<evidence type="ECO:0000259" key="13">
    <source>
        <dbReference type="PROSITE" id="PS50262"/>
    </source>
</evidence>
<evidence type="ECO:0000256" key="1">
    <source>
        <dbReference type="ARBA" id="ARBA00004651"/>
    </source>
</evidence>
<reference evidence="15" key="1">
    <citation type="submission" date="2015-02" db="EMBL/GenBank/DDBJ databases">
        <title>Genome sequencing for Strongylocentrotus purpuratus.</title>
        <authorList>
            <person name="Murali S."/>
            <person name="Liu Y."/>
            <person name="Vee V."/>
            <person name="English A."/>
            <person name="Wang M."/>
            <person name="Skinner E."/>
            <person name="Han Y."/>
            <person name="Muzny D.M."/>
            <person name="Worley K.C."/>
            <person name="Gibbs R.A."/>
        </authorList>
    </citation>
    <scope>NUCLEOTIDE SEQUENCE</scope>
</reference>
<dbReference type="OMA" id="HAYHGRY"/>
<evidence type="ECO:0000256" key="5">
    <source>
        <dbReference type="ARBA" id="ARBA00023040"/>
    </source>
</evidence>
<feature type="compositionally biased region" description="Polar residues" evidence="11">
    <location>
        <begin position="294"/>
        <end position="303"/>
    </location>
</feature>
<evidence type="ECO:0000256" key="10">
    <source>
        <dbReference type="RuleBase" id="RU000688"/>
    </source>
</evidence>
<dbReference type="OrthoDB" id="10071887at2759"/>
<evidence type="ECO:0000256" key="7">
    <source>
        <dbReference type="ARBA" id="ARBA00023157"/>
    </source>
</evidence>
<keyword evidence="5 10" id="KW-0297">G-protein coupled receptor</keyword>
<dbReference type="Gene3D" id="1.20.1070.10">
    <property type="entry name" value="Rhodopsin 7-helix transmembrane proteins"/>
    <property type="match status" value="1"/>
</dbReference>
<feature type="region of interest" description="Disordered" evidence="11">
    <location>
        <begin position="253"/>
        <end position="278"/>
    </location>
</feature>
<dbReference type="RefSeq" id="XP_781483.2">
    <property type="nucleotide sequence ID" value="XM_776390.2"/>
</dbReference>
<evidence type="ECO:0000256" key="2">
    <source>
        <dbReference type="ARBA" id="ARBA00022475"/>
    </source>
</evidence>
<keyword evidence="15" id="KW-1185">Reference proteome</keyword>
<dbReference type="SMART" id="SM01381">
    <property type="entry name" value="7TM_GPCR_Srsx"/>
    <property type="match status" value="1"/>
</dbReference>
<dbReference type="KEGG" id="spu:576042"/>
<evidence type="ECO:0000256" key="6">
    <source>
        <dbReference type="ARBA" id="ARBA00023136"/>
    </source>
</evidence>
<feature type="region of interest" description="Disordered" evidence="11">
    <location>
        <begin position="290"/>
        <end position="311"/>
    </location>
</feature>
<dbReference type="Pfam" id="PF00001">
    <property type="entry name" value="7tm_1"/>
    <property type="match status" value="1"/>
</dbReference>
<dbReference type="PANTHER" id="PTHR24248">
    <property type="entry name" value="ADRENERGIC RECEPTOR-RELATED G-PROTEIN COUPLED RECEPTOR"/>
    <property type="match status" value="1"/>
</dbReference>
<evidence type="ECO:0000256" key="8">
    <source>
        <dbReference type="ARBA" id="ARBA00023170"/>
    </source>
</evidence>
<dbReference type="PANTHER" id="PTHR24248:SF125">
    <property type="entry name" value="DOPAMINE D2-LIKE RECEPTOR"/>
    <property type="match status" value="1"/>
</dbReference>
<accession>A0A7M7RCB3</accession>
<comment type="subcellular location">
    <subcellularLocation>
        <location evidence="1">Cell membrane</location>
        <topology evidence="1">Multi-pass membrane protein</topology>
    </subcellularLocation>
</comment>
<dbReference type="InterPro" id="IPR000276">
    <property type="entry name" value="GPCR_Rhodpsn"/>
</dbReference>
<dbReference type="GO" id="GO:0045202">
    <property type="term" value="C:synapse"/>
    <property type="evidence" value="ECO:0007669"/>
    <property type="project" value="GOC"/>
</dbReference>
<dbReference type="GO" id="GO:0001591">
    <property type="term" value="F:dopamine neurotransmitter receptor activity, coupled via Gi/Go"/>
    <property type="evidence" value="ECO:0000318"/>
    <property type="project" value="GO_Central"/>
</dbReference>
<feature type="domain" description="G-protein coupled receptors family 1 profile" evidence="13">
    <location>
        <begin position="59"/>
        <end position="374"/>
    </location>
</feature>
<feature type="transmembrane region" description="Helical" evidence="12">
    <location>
        <begin position="116"/>
        <end position="137"/>
    </location>
</feature>
<evidence type="ECO:0000256" key="12">
    <source>
        <dbReference type="SAM" id="Phobius"/>
    </source>
</evidence>
<dbReference type="EnsemblMetazoa" id="XM_776390">
    <property type="protein sequence ID" value="XP_781483"/>
    <property type="gene ID" value="LOC576042"/>
</dbReference>
<evidence type="ECO:0000256" key="9">
    <source>
        <dbReference type="ARBA" id="ARBA00023224"/>
    </source>
</evidence>
<dbReference type="SUPFAM" id="SSF81321">
    <property type="entry name" value="Family A G protein-coupled receptor-like"/>
    <property type="match status" value="1"/>
</dbReference>
<dbReference type="GO" id="GO:0004930">
    <property type="term" value="F:G protein-coupled receptor activity"/>
    <property type="evidence" value="ECO:0000318"/>
    <property type="project" value="GO_Central"/>
</dbReference>
<protein>
    <recommendedName>
        <fullName evidence="13">G-protein coupled receptors family 1 profile domain-containing protein</fullName>
    </recommendedName>
</protein>
<evidence type="ECO:0000256" key="11">
    <source>
        <dbReference type="SAM" id="MobiDB-lite"/>
    </source>
</evidence>
<feature type="transmembrane region" description="Helical" evidence="12">
    <location>
        <begin position="158"/>
        <end position="176"/>
    </location>
</feature>
<name>A0A7M7RCB3_STRPU</name>
<keyword evidence="3 10" id="KW-0812">Transmembrane</keyword>
<dbReference type="PROSITE" id="PS50262">
    <property type="entry name" value="G_PROTEIN_RECEP_F1_2"/>
    <property type="match status" value="1"/>
</dbReference>
<evidence type="ECO:0000313" key="15">
    <source>
        <dbReference type="Proteomes" id="UP000007110"/>
    </source>
</evidence>
<keyword evidence="8 10" id="KW-0675">Receptor</keyword>
<dbReference type="FunCoup" id="A0A7M7RCB3">
    <property type="interactions" value="839"/>
</dbReference>
<evidence type="ECO:0000256" key="4">
    <source>
        <dbReference type="ARBA" id="ARBA00022989"/>
    </source>
</evidence>
<dbReference type="FunFam" id="1.20.1070.10:FF:000308">
    <property type="entry name" value="Uncharacterized protein"/>
    <property type="match status" value="1"/>
</dbReference>
<feature type="transmembrane region" description="Helical" evidence="12">
    <location>
        <begin position="43"/>
        <end position="68"/>
    </location>
</feature>
<dbReference type="AlphaFoldDB" id="A0A7M7RCB3"/>
<feature type="transmembrane region" description="Helical" evidence="12">
    <location>
        <begin position="80"/>
        <end position="104"/>
    </location>
</feature>
<dbReference type="PRINTS" id="PR00237">
    <property type="entry name" value="GPCRRHODOPSN"/>
</dbReference>
<keyword evidence="6 12" id="KW-0472">Membrane</keyword>
<feature type="transmembrane region" description="Helical" evidence="12">
    <location>
        <begin position="211"/>
        <end position="227"/>
    </location>
</feature>
<keyword evidence="9 10" id="KW-0807">Transducer</keyword>
<keyword evidence="4 12" id="KW-1133">Transmembrane helix</keyword>
<reference evidence="14" key="2">
    <citation type="submission" date="2021-01" db="UniProtKB">
        <authorList>
            <consortium name="EnsemblMetazoa"/>
        </authorList>
    </citation>
    <scope>IDENTIFICATION</scope>
</reference>